<protein>
    <submittedName>
        <fullName evidence="1">EKA-like protein</fullName>
    </submittedName>
</protein>
<dbReference type="HOGENOM" id="CLU_018153_2_2_1"/>
<keyword evidence="2" id="KW-1185">Reference proteome</keyword>
<gene>
    <name evidence="1" type="ORF">BGHDH14_bgh02569</name>
</gene>
<evidence type="ECO:0000313" key="2">
    <source>
        <dbReference type="Proteomes" id="UP000015441"/>
    </source>
</evidence>
<organism evidence="1 2">
    <name type="scientific">Blumeria graminis f. sp. hordei (strain DH14)</name>
    <name type="common">Barley powdery mildew</name>
    <name type="synonym">Oidium monilioides f. sp. hordei</name>
    <dbReference type="NCBI Taxonomy" id="546991"/>
    <lineage>
        <taxon>Eukaryota</taxon>
        <taxon>Fungi</taxon>
        <taxon>Dikarya</taxon>
        <taxon>Ascomycota</taxon>
        <taxon>Pezizomycotina</taxon>
        <taxon>Leotiomycetes</taxon>
        <taxon>Erysiphales</taxon>
        <taxon>Erysiphaceae</taxon>
        <taxon>Blumeria</taxon>
        <taxon>Blumeria hordei</taxon>
    </lineage>
</organism>
<dbReference type="EMBL" id="CAUH01001195">
    <property type="protein sequence ID" value="CCU75313.1"/>
    <property type="molecule type" value="Genomic_DNA"/>
</dbReference>
<dbReference type="InParanoid" id="N1JBY4"/>
<proteinExistence type="predicted"/>
<comment type="caution">
    <text evidence="1">The sequence shown here is derived from an EMBL/GenBank/DDBJ whole genome shotgun (WGS) entry which is preliminary data.</text>
</comment>
<dbReference type="Proteomes" id="UP000015441">
    <property type="component" value="Unassembled WGS sequence"/>
</dbReference>
<accession>N1JBY4</accession>
<reference evidence="1 2" key="1">
    <citation type="journal article" date="2010" name="Science">
        <title>Genome expansion and gene loss in powdery mildew fungi reveal tradeoffs in extreme parasitism.</title>
        <authorList>
            <person name="Spanu P.D."/>
            <person name="Abbott J.C."/>
            <person name="Amselem J."/>
            <person name="Burgis T.A."/>
            <person name="Soanes D.M."/>
            <person name="Stueber K."/>
            <person name="Ver Loren van Themaat E."/>
            <person name="Brown J.K.M."/>
            <person name="Butcher S.A."/>
            <person name="Gurr S.J."/>
            <person name="Lebrun M.-H."/>
            <person name="Ridout C.J."/>
            <person name="Schulze-Lefert P."/>
            <person name="Talbot N.J."/>
            <person name="Ahmadinejad N."/>
            <person name="Ametz C."/>
            <person name="Barton G.R."/>
            <person name="Benjdia M."/>
            <person name="Bidzinski P."/>
            <person name="Bindschedler L.V."/>
            <person name="Both M."/>
            <person name="Brewer M.T."/>
            <person name="Cadle-Davidson L."/>
            <person name="Cadle-Davidson M.M."/>
            <person name="Collemare J."/>
            <person name="Cramer R."/>
            <person name="Frenkel O."/>
            <person name="Godfrey D."/>
            <person name="Harriman J."/>
            <person name="Hoede C."/>
            <person name="King B.C."/>
            <person name="Klages S."/>
            <person name="Kleemann J."/>
            <person name="Knoll D."/>
            <person name="Koti P.S."/>
            <person name="Kreplak J."/>
            <person name="Lopez-Ruiz F.J."/>
            <person name="Lu X."/>
            <person name="Maekawa T."/>
            <person name="Mahanil S."/>
            <person name="Micali C."/>
            <person name="Milgroom M.G."/>
            <person name="Montana G."/>
            <person name="Noir S."/>
            <person name="O'Connell R.J."/>
            <person name="Oberhaensli S."/>
            <person name="Parlange F."/>
            <person name="Pedersen C."/>
            <person name="Quesneville H."/>
            <person name="Reinhardt R."/>
            <person name="Rott M."/>
            <person name="Sacristan S."/>
            <person name="Schmidt S.M."/>
            <person name="Schoen M."/>
            <person name="Skamnioti P."/>
            <person name="Sommer H."/>
            <person name="Stephens A."/>
            <person name="Takahara H."/>
            <person name="Thordal-Christensen H."/>
            <person name="Vigouroux M."/>
            <person name="Wessling R."/>
            <person name="Wicker T."/>
            <person name="Panstruga R."/>
        </authorList>
    </citation>
    <scope>NUCLEOTIDE SEQUENCE [LARGE SCALE GENOMIC DNA]</scope>
    <source>
        <strain evidence="1">DH14</strain>
    </source>
</reference>
<sequence length="256" mass="27976">MALGQPKKSREDRVIDALGRTHKKVIKRMIDKNSTVKTIDYGKMDVEVIERINAFEENTSSSNPDVEMSDRTIDIYIQEGLSSSRWNVEDSEDSQVTVIPAITTKKIAVPAVRRAATVHISKKKCAASLKNPPEGTSGIIEESTASCSENNPKLTEEYPSELRALVKAEERRTAKTAENVKIYTASINGVENTLSPLSKGMSVQFIDSMKVYIRAAIAQFMISGPVTVLAALPSCPETQATGSKITECAAIKQDEP</sequence>
<dbReference type="AlphaFoldDB" id="N1JBY4"/>
<evidence type="ECO:0000313" key="1">
    <source>
        <dbReference type="EMBL" id="CCU75313.1"/>
    </source>
</evidence>
<name>N1JBY4_BLUG1</name>